<evidence type="ECO:0000313" key="7">
    <source>
        <dbReference type="EMBL" id="JAE07583.1"/>
    </source>
</evidence>
<dbReference type="Gene3D" id="2.20.25.420">
    <property type="entry name" value="ZPR1, zinc finger domain"/>
    <property type="match status" value="1"/>
</dbReference>
<feature type="domain" description="Zinc finger ZPR1-type" evidence="6">
    <location>
        <begin position="230"/>
        <end position="390"/>
    </location>
</feature>
<dbReference type="FunFam" id="2.20.25.420:FF:000002">
    <property type="entry name" value="Zinc finger protein ZPR1"/>
    <property type="match status" value="1"/>
</dbReference>
<evidence type="ECO:0000256" key="3">
    <source>
        <dbReference type="ARBA" id="ARBA00022771"/>
    </source>
</evidence>
<dbReference type="EMBL" id="GBRH01190313">
    <property type="protein sequence ID" value="JAE07583.1"/>
    <property type="molecule type" value="Transcribed_RNA"/>
</dbReference>
<dbReference type="Gene3D" id="2.60.120.1040">
    <property type="entry name" value="ZPR1, A/B domain"/>
    <property type="match status" value="2"/>
</dbReference>
<evidence type="ECO:0000256" key="4">
    <source>
        <dbReference type="ARBA" id="ARBA00022833"/>
    </source>
</evidence>
<evidence type="ECO:0000256" key="1">
    <source>
        <dbReference type="ARBA" id="ARBA00008354"/>
    </source>
</evidence>
<feature type="region of interest" description="Disordered" evidence="5">
    <location>
        <begin position="414"/>
        <end position="435"/>
    </location>
</feature>
<protein>
    <submittedName>
        <fullName evidence="7">Zinc finger protein, putative</fullName>
    </submittedName>
</protein>
<proteinExistence type="inferred from homology"/>
<keyword evidence="3" id="KW-0863">Zinc-finger</keyword>
<evidence type="ECO:0000256" key="2">
    <source>
        <dbReference type="ARBA" id="ARBA00022723"/>
    </source>
</evidence>
<name>A0A0A9FH58_ARUDO</name>
<dbReference type="Pfam" id="PF03367">
    <property type="entry name" value="Zn_ribbon_ZPR1"/>
    <property type="match status" value="2"/>
</dbReference>
<dbReference type="PANTHER" id="PTHR10876:SF0">
    <property type="entry name" value="ZINC FINGER PROTEIN ZPR1"/>
    <property type="match status" value="1"/>
</dbReference>
<evidence type="ECO:0000259" key="6">
    <source>
        <dbReference type="SMART" id="SM00709"/>
    </source>
</evidence>
<comment type="similarity">
    <text evidence="1">Belongs to the ZPR1 family.</text>
</comment>
<dbReference type="FunFam" id="2.60.120.1040:FF:000002">
    <property type="entry name" value="zinc finger protein ZPR1"/>
    <property type="match status" value="1"/>
</dbReference>
<dbReference type="Pfam" id="PF22794">
    <property type="entry name" value="jr-ZPR1"/>
    <property type="match status" value="2"/>
</dbReference>
<dbReference type="GO" id="GO:0005634">
    <property type="term" value="C:nucleus"/>
    <property type="evidence" value="ECO:0007669"/>
    <property type="project" value="TreeGrafter"/>
</dbReference>
<dbReference type="InterPro" id="IPR004457">
    <property type="entry name" value="Znf_ZPR1"/>
</dbReference>
<keyword evidence="4" id="KW-0862">Zinc</keyword>
<feature type="domain" description="Zinc finger ZPR1-type" evidence="6">
    <location>
        <begin position="1"/>
        <end position="134"/>
    </location>
</feature>
<dbReference type="NCBIfam" id="TIGR00310">
    <property type="entry name" value="ZPR1_znf"/>
    <property type="match status" value="2"/>
</dbReference>
<dbReference type="InterPro" id="IPR042451">
    <property type="entry name" value="ZPR1_A/B_dom"/>
</dbReference>
<dbReference type="AlphaFoldDB" id="A0A0A9FH58"/>
<reference evidence="7" key="2">
    <citation type="journal article" date="2015" name="Data Brief">
        <title>Shoot transcriptome of the giant reed, Arundo donax.</title>
        <authorList>
            <person name="Barrero R.A."/>
            <person name="Guerrero F.D."/>
            <person name="Moolhuijzen P."/>
            <person name="Goolsby J.A."/>
            <person name="Tidwell J."/>
            <person name="Bellgard S.E."/>
            <person name="Bellgard M.I."/>
        </authorList>
    </citation>
    <scope>NUCLEOTIDE SEQUENCE</scope>
    <source>
        <tissue evidence="7">Shoot tissue taken approximately 20 cm above the soil surface</tissue>
    </source>
</reference>
<feature type="compositionally biased region" description="Polar residues" evidence="5">
    <location>
        <begin position="421"/>
        <end position="435"/>
    </location>
</feature>
<dbReference type="FunFam" id="2.60.120.1040:FF:000001">
    <property type="entry name" value="Zinc finger protein ZPR1"/>
    <property type="match status" value="1"/>
</dbReference>
<dbReference type="InterPro" id="IPR042452">
    <property type="entry name" value="ZPR1_Znf1/2"/>
</dbReference>
<dbReference type="InterPro" id="IPR056180">
    <property type="entry name" value="ZPR1_jr_dom"/>
</dbReference>
<dbReference type="InterPro" id="IPR040141">
    <property type="entry name" value="ZPR1"/>
</dbReference>
<dbReference type="GO" id="GO:0008270">
    <property type="term" value="F:zinc ion binding"/>
    <property type="evidence" value="ECO:0007669"/>
    <property type="project" value="UniProtKB-KW"/>
</dbReference>
<evidence type="ECO:0000256" key="5">
    <source>
        <dbReference type="SAM" id="MobiDB-lite"/>
    </source>
</evidence>
<sequence>MAFECPHCGERNNEIQFAGQLQPKGCCYRLGVPSGQSEILNRQVVKSDSATIKIPELDFEIPPEAQRGTLSTVEGIIMRAVDELQALQDERKKVDPQQAEAIDQFLLKLRSLGSGEAPFTFILDDPAGNSFIENLHAPSLDPLLSMRFYERTRGQQAALGFLSEPPAEQPGEVVLPASAVESSSGGLQTETHGSVGAIAGRRAIAQGNPDEVAAALCRYAAPEEVDTLPSTCGACGTECVTRFFATKIPYFREVIIMATTCDMCGYRNSELKPGGEIPAKGKKMTLRVQNAKDLTRDVIKSDSASVKVPELELELASGTLGGMVTTVEGLIVKICEALERIHGFQLGDSTLEWKKKKWEDFKERLSELLSLQEPWTLIIDDGLASSFVAPATDSVEDDSQLTIEEYQRSWEQNEELGLNDMDTSSADNAYNTTST</sequence>
<dbReference type="PANTHER" id="PTHR10876">
    <property type="entry name" value="ZINC FINGER PROTEIN ZPR1"/>
    <property type="match status" value="1"/>
</dbReference>
<organism evidence="7">
    <name type="scientific">Arundo donax</name>
    <name type="common">Giant reed</name>
    <name type="synonym">Donax arundinaceus</name>
    <dbReference type="NCBI Taxonomy" id="35708"/>
    <lineage>
        <taxon>Eukaryota</taxon>
        <taxon>Viridiplantae</taxon>
        <taxon>Streptophyta</taxon>
        <taxon>Embryophyta</taxon>
        <taxon>Tracheophyta</taxon>
        <taxon>Spermatophyta</taxon>
        <taxon>Magnoliopsida</taxon>
        <taxon>Liliopsida</taxon>
        <taxon>Poales</taxon>
        <taxon>Poaceae</taxon>
        <taxon>PACMAD clade</taxon>
        <taxon>Arundinoideae</taxon>
        <taxon>Arundineae</taxon>
        <taxon>Arundo</taxon>
    </lineage>
</organism>
<reference evidence="7" key="1">
    <citation type="submission" date="2014-09" db="EMBL/GenBank/DDBJ databases">
        <authorList>
            <person name="Magalhaes I.L.F."/>
            <person name="Oliveira U."/>
            <person name="Santos F.R."/>
            <person name="Vidigal T.H.D.A."/>
            <person name="Brescovit A.D."/>
            <person name="Santos A.J."/>
        </authorList>
    </citation>
    <scope>NUCLEOTIDE SEQUENCE</scope>
    <source>
        <tissue evidence="7">Shoot tissue taken approximately 20 cm above the soil surface</tissue>
    </source>
</reference>
<accession>A0A0A9FH58</accession>
<keyword evidence="2" id="KW-0479">Metal-binding</keyword>
<dbReference type="SMART" id="SM00709">
    <property type="entry name" value="Zpr1"/>
    <property type="match status" value="2"/>
</dbReference>